<dbReference type="EMBL" id="CP023344">
    <property type="protein sequence ID" value="ATC62691.1"/>
    <property type="molecule type" value="Genomic_DNA"/>
</dbReference>
<keyword evidence="7 9" id="KW-0413">Isomerase</keyword>
<accession>A0A290QEC5</accession>
<comment type="catalytic activity">
    <reaction evidence="1 9 10">
        <text>[protein]-peptidylproline (omega=180) = [protein]-peptidylproline (omega=0)</text>
        <dbReference type="Rhea" id="RHEA:16237"/>
        <dbReference type="Rhea" id="RHEA-COMP:10747"/>
        <dbReference type="Rhea" id="RHEA-COMP:10748"/>
        <dbReference type="ChEBI" id="CHEBI:83833"/>
        <dbReference type="ChEBI" id="CHEBI:83834"/>
        <dbReference type="EC" id="5.2.1.8"/>
    </reaction>
</comment>
<dbReference type="AlphaFoldDB" id="A0A290QEC5"/>
<evidence type="ECO:0000256" key="7">
    <source>
        <dbReference type="ARBA" id="ARBA00023235"/>
    </source>
</evidence>
<name>A0A290QEC5_9BACT</name>
<dbReference type="InterPro" id="IPR005215">
    <property type="entry name" value="Trig_fac"/>
</dbReference>
<comment type="subcellular location">
    <subcellularLocation>
        <location evidence="9">Cytoplasm</location>
    </subcellularLocation>
    <text evidence="9">About half TF is bound to the ribosome near the polypeptide exit tunnel while the other half is free in the cytoplasm.</text>
</comment>
<evidence type="ECO:0000259" key="12">
    <source>
        <dbReference type="PROSITE" id="PS50059"/>
    </source>
</evidence>
<dbReference type="SUPFAM" id="SSF102735">
    <property type="entry name" value="Trigger factor ribosome-binding domain"/>
    <property type="match status" value="1"/>
</dbReference>
<feature type="domain" description="PPIase FKBP-type" evidence="12">
    <location>
        <begin position="161"/>
        <end position="254"/>
    </location>
</feature>
<dbReference type="SUPFAM" id="SSF109998">
    <property type="entry name" value="Triger factor/SurA peptide-binding domain-like"/>
    <property type="match status" value="1"/>
</dbReference>
<dbReference type="HAMAP" id="MF_00303">
    <property type="entry name" value="Trigger_factor_Tig"/>
    <property type="match status" value="1"/>
</dbReference>
<comment type="function">
    <text evidence="9">Involved in protein export. Acts as a chaperone by maintaining the newly synthesized protein in an open conformation. Functions as a peptidyl-prolyl cis-trans isomerase.</text>
</comment>
<evidence type="ECO:0000256" key="6">
    <source>
        <dbReference type="ARBA" id="ARBA00023186"/>
    </source>
</evidence>
<dbReference type="InterPro" id="IPR027304">
    <property type="entry name" value="Trigger_fact/SurA_dom_sf"/>
</dbReference>
<dbReference type="Pfam" id="PF00254">
    <property type="entry name" value="FKBP_C"/>
    <property type="match status" value="1"/>
</dbReference>
<dbReference type="PROSITE" id="PS50059">
    <property type="entry name" value="FKBP_PPIASE"/>
    <property type="match status" value="1"/>
</dbReference>
<dbReference type="Gene3D" id="3.10.50.40">
    <property type="match status" value="1"/>
</dbReference>
<gene>
    <name evidence="9 13" type="primary">tig</name>
    <name evidence="13" type="ORF">CMV30_01185</name>
</gene>
<evidence type="ECO:0000256" key="10">
    <source>
        <dbReference type="PROSITE-ProRule" id="PRU00277"/>
    </source>
</evidence>
<sequence>MNIEIKDVSETRKNLVVSLDQAEVAAEHQATIAEFGRQASLPGFRPGKAPAALILKRYGKEIAEEFKQKVVNKAYRGGVEQSKLDILGVTNVDTGTIEASAAAQVTFTLDVRPSFVLPDYSDLATEIGASEPTDAEVDAVVEQTRGERADFKVAERAAQKGDYVKLAYEGKVDGQPILEIAAEKQIYGKVPQTWEEVEGENEGLIPGLGKQLAGVKAGDKKDVTITFPAEFAAVPALAGKTAVYAVEIQEIRERVLPELNEEFFKAQQVDNLEGLKSKIRTNLKGRKQYENRQAQRRQVTEALNAKVDFPVPESLVETETQSVLRNFIEENMRRGVPQEQFEKDKKELFEGAKKAAAVRVKTQLILAKIAEQEKINVTEQDIDAFIYRESMMNNTSADKLVKDLTKNRDRLRAVQQSIIFDKALDLLVSKAKVSTIEPKA</sequence>
<dbReference type="GO" id="GO:0006457">
    <property type="term" value="P:protein folding"/>
    <property type="evidence" value="ECO:0007669"/>
    <property type="project" value="UniProtKB-UniRule"/>
</dbReference>
<dbReference type="SUPFAM" id="SSF54534">
    <property type="entry name" value="FKBP-like"/>
    <property type="match status" value="1"/>
</dbReference>
<evidence type="ECO:0000256" key="9">
    <source>
        <dbReference type="HAMAP-Rule" id="MF_00303"/>
    </source>
</evidence>
<evidence type="ECO:0000256" key="3">
    <source>
        <dbReference type="ARBA" id="ARBA00013194"/>
    </source>
</evidence>
<dbReference type="InterPro" id="IPR046357">
    <property type="entry name" value="PPIase_dom_sf"/>
</dbReference>
<reference evidence="13 14" key="1">
    <citation type="submission" date="2017-09" db="EMBL/GenBank/DDBJ databases">
        <title>Complete genome sequence of Verrucomicrobial strain HZ-65, isolated from freshwater.</title>
        <authorList>
            <person name="Choi A."/>
        </authorList>
    </citation>
    <scope>NUCLEOTIDE SEQUENCE [LARGE SCALE GENOMIC DNA]</scope>
    <source>
        <strain evidence="13 14">HZ-65</strain>
    </source>
</reference>
<dbReference type="GO" id="GO:0003755">
    <property type="term" value="F:peptidyl-prolyl cis-trans isomerase activity"/>
    <property type="evidence" value="ECO:0007669"/>
    <property type="project" value="UniProtKB-UniRule"/>
</dbReference>
<keyword evidence="5 9" id="KW-0697">Rotamase</keyword>
<dbReference type="RefSeq" id="WP_096054326.1">
    <property type="nucleotide sequence ID" value="NZ_CP023344.1"/>
</dbReference>
<comment type="similarity">
    <text evidence="2 9 11">Belongs to the FKBP-type PPIase family. Tig subfamily.</text>
</comment>
<proteinExistence type="inferred from homology"/>
<dbReference type="NCBIfam" id="TIGR00115">
    <property type="entry name" value="tig"/>
    <property type="match status" value="1"/>
</dbReference>
<dbReference type="Gene3D" id="1.10.3120.10">
    <property type="entry name" value="Trigger factor, C-terminal domain"/>
    <property type="match status" value="1"/>
</dbReference>
<evidence type="ECO:0000313" key="13">
    <source>
        <dbReference type="EMBL" id="ATC62691.1"/>
    </source>
</evidence>
<dbReference type="InterPro" id="IPR036611">
    <property type="entry name" value="Trigger_fac_ribosome-bd_sf"/>
</dbReference>
<dbReference type="GO" id="GO:0051301">
    <property type="term" value="P:cell division"/>
    <property type="evidence" value="ECO:0007669"/>
    <property type="project" value="UniProtKB-KW"/>
</dbReference>
<dbReference type="PIRSF" id="PIRSF003095">
    <property type="entry name" value="Trigger_factor"/>
    <property type="match status" value="1"/>
</dbReference>
<dbReference type="GO" id="GO:0005737">
    <property type="term" value="C:cytoplasm"/>
    <property type="evidence" value="ECO:0007669"/>
    <property type="project" value="UniProtKB-SubCell"/>
</dbReference>
<evidence type="ECO:0000256" key="5">
    <source>
        <dbReference type="ARBA" id="ARBA00023110"/>
    </source>
</evidence>
<keyword evidence="6 9" id="KW-0143">Chaperone</keyword>
<comment type="domain">
    <text evidence="9">Consists of 3 domains; the N-terminus binds the ribosome, the middle domain has PPIase activity, while the C-terminus has intrinsic chaperone activity on its own.</text>
</comment>
<evidence type="ECO:0000256" key="2">
    <source>
        <dbReference type="ARBA" id="ARBA00005464"/>
    </source>
</evidence>
<dbReference type="Pfam" id="PF05698">
    <property type="entry name" value="Trigger_C"/>
    <property type="match status" value="1"/>
</dbReference>
<evidence type="ECO:0000256" key="4">
    <source>
        <dbReference type="ARBA" id="ARBA00016902"/>
    </source>
</evidence>
<dbReference type="Pfam" id="PF05697">
    <property type="entry name" value="Trigger_N"/>
    <property type="match status" value="1"/>
</dbReference>
<dbReference type="Gene3D" id="3.30.70.1050">
    <property type="entry name" value="Trigger factor ribosome-binding domain"/>
    <property type="match status" value="1"/>
</dbReference>
<keyword evidence="9 11" id="KW-0131">Cell cycle</keyword>
<dbReference type="EC" id="5.2.1.8" evidence="3 9"/>
<keyword evidence="9 11" id="KW-0132">Cell division</keyword>
<dbReference type="InterPro" id="IPR008880">
    <property type="entry name" value="Trigger_fac_C"/>
</dbReference>
<dbReference type="InterPro" id="IPR001179">
    <property type="entry name" value="PPIase_FKBP_dom"/>
</dbReference>
<keyword evidence="14" id="KW-1185">Reference proteome</keyword>
<dbReference type="OrthoDB" id="9767721at2"/>
<keyword evidence="9" id="KW-0963">Cytoplasm</keyword>
<organism evidence="13 14">
    <name type="scientific">Nibricoccus aquaticus</name>
    <dbReference type="NCBI Taxonomy" id="2576891"/>
    <lineage>
        <taxon>Bacteria</taxon>
        <taxon>Pseudomonadati</taxon>
        <taxon>Verrucomicrobiota</taxon>
        <taxon>Opitutia</taxon>
        <taxon>Opitutales</taxon>
        <taxon>Opitutaceae</taxon>
        <taxon>Nibricoccus</taxon>
    </lineage>
</organism>
<dbReference type="Proteomes" id="UP000217265">
    <property type="component" value="Chromosome"/>
</dbReference>
<evidence type="ECO:0000256" key="11">
    <source>
        <dbReference type="RuleBase" id="RU003914"/>
    </source>
</evidence>
<dbReference type="KEGG" id="vbh:CMV30_01185"/>
<evidence type="ECO:0000256" key="1">
    <source>
        <dbReference type="ARBA" id="ARBA00000971"/>
    </source>
</evidence>
<protein>
    <recommendedName>
        <fullName evidence="4 9">Trigger factor</fullName>
        <shortName evidence="9">TF</shortName>
        <ecNumber evidence="3 9">5.2.1.8</ecNumber>
    </recommendedName>
    <alternativeName>
        <fullName evidence="8 9">PPIase</fullName>
    </alternativeName>
</protein>
<dbReference type="GO" id="GO:0015031">
    <property type="term" value="P:protein transport"/>
    <property type="evidence" value="ECO:0007669"/>
    <property type="project" value="UniProtKB-UniRule"/>
</dbReference>
<evidence type="ECO:0000313" key="14">
    <source>
        <dbReference type="Proteomes" id="UP000217265"/>
    </source>
</evidence>
<dbReference type="InterPro" id="IPR037041">
    <property type="entry name" value="Trigger_fac_C_sf"/>
</dbReference>
<evidence type="ECO:0000256" key="8">
    <source>
        <dbReference type="ARBA" id="ARBA00029986"/>
    </source>
</evidence>
<dbReference type="InterPro" id="IPR008881">
    <property type="entry name" value="Trigger_fac_ribosome-bd_bac"/>
</dbReference>